<name>A0ABS9DE00_9ALTE</name>
<dbReference type="PANTHER" id="PTHR43877:SF2">
    <property type="entry name" value="AMINOALKYLPHOSPHONATE N-ACETYLTRANSFERASE-RELATED"/>
    <property type="match status" value="1"/>
</dbReference>
<keyword evidence="1" id="KW-0808">Transferase</keyword>
<sequence length="153" mass="17149">MSNIKIRAAVKADLPILKDFEQGIINAERPFNPCLKSEHFCYYDIGALIEADTSTVMVAELDGELIASGYARIRESKAHLIHDQHIYLGFMYVAPNYRGQGINQRVVESLIAWGKSLGFSDFYLEAYAQNQPATSAYKKLGFEPSLVELKLSL</sequence>
<evidence type="ECO:0000256" key="1">
    <source>
        <dbReference type="ARBA" id="ARBA00022679"/>
    </source>
</evidence>
<dbReference type="InterPro" id="IPR050832">
    <property type="entry name" value="Bact_Acetyltransf"/>
</dbReference>
<reference evidence="4 5" key="1">
    <citation type="submission" date="2022-01" db="EMBL/GenBank/DDBJ databases">
        <title>Paraglaciecola sp. G1-23.</title>
        <authorList>
            <person name="Jin M.S."/>
            <person name="Han D.M."/>
            <person name="Kim H.M."/>
            <person name="Jeon C.O."/>
        </authorList>
    </citation>
    <scope>NUCLEOTIDE SEQUENCE [LARGE SCALE GENOMIC DNA]</scope>
    <source>
        <strain evidence="4 5">G1-23</strain>
    </source>
</reference>
<dbReference type="PANTHER" id="PTHR43877">
    <property type="entry name" value="AMINOALKYLPHOSPHONATE N-ACETYLTRANSFERASE-RELATED-RELATED"/>
    <property type="match status" value="1"/>
</dbReference>
<dbReference type="SUPFAM" id="SSF55729">
    <property type="entry name" value="Acyl-CoA N-acyltransferases (Nat)"/>
    <property type="match status" value="1"/>
</dbReference>
<evidence type="ECO:0000313" key="5">
    <source>
        <dbReference type="Proteomes" id="UP001521137"/>
    </source>
</evidence>
<dbReference type="Pfam" id="PF00583">
    <property type="entry name" value="Acetyltransf_1"/>
    <property type="match status" value="1"/>
</dbReference>
<keyword evidence="2" id="KW-0012">Acyltransferase</keyword>
<dbReference type="EMBL" id="JAKGAS010000013">
    <property type="protein sequence ID" value="MCF2949989.1"/>
    <property type="molecule type" value="Genomic_DNA"/>
</dbReference>
<dbReference type="CDD" id="cd04301">
    <property type="entry name" value="NAT_SF"/>
    <property type="match status" value="1"/>
</dbReference>
<dbReference type="RefSeq" id="WP_235314091.1">
    <property type="nucleotide sequence ID" value="NZ_JAKGAS010000013.1"/>
</dbReference>
<comment type="caution">
    <text evidence="4">The sequence shown here is derived from an EMBL/GenBank/DDBJ whole genome shotgun (WGS) entry which is preliminary data.</text>
</comment>
<evidence type="ECO:0000256" key="2">
    <source>
        <dbReference type="ARBA" id="ARBA00023315"/>
    </source>
</evidence>
<organism evidence="4 5">
    <name type="scientific">Paraglaciecola algarum</name>
    <dbReference type="NCBI Taxonomy" id="3050085"/>
    <lineage>
        <taxon>Bacteria</taxon>
        <taxon>Pseudomonadati</taxon>
        <taxon>Pseudomonadota</taxon>
        <taxon>Gammaproteobacteria</taxon>
        <taxon>Alteromonadales</taxon>
        <taxon>Alteromonadaceae</taxon>
        <taxon>Paraglaciecola</taxon>
    </lineage>
</organism>
<keyword evidence="5" id="KW-1185">Reference proteome</keyword>
<evidence type="ECO:0000313" key="4">
    <source>
        <dbReference type="EMBL" id="MCF2949989.1"/>
    </source>
</evidence>
<dbReference type="InterPro" id="IPR000182">
    <property type="entry name" value="GNAT_dom"/>
</dbReference>
<dbReference type="PROSITE" id="PS51186">
    <property type="entry name" value="GNAT"/>
    <property type="match status" value="1"/>
</dbReference>
<dbReference type="Gene3D" id="3.40.630.30">
    <property type="match status" value="1"/>
</dbReference>
<accession>A0ABS9DE00</accession>
<evidence type="ECO:0000259" key="3">
    <source>
        <dbReference type="PROSITE" id="PS51186"/>
    </source>
</evidence>
<protein>
    <submittedName>
        <fullName evidence="4">GNAT family N-acetyltransferase</fullName>
    </submittedName>
</protein>
<dbReference type="InterPro" id="IPR016181">
    <property type="entry name" value="Acyl_CoA_acyltransferase"/>
</dbReference>
<gene>
    <name evidence="4" type="ORF">L0668_17860</name>
</gene>
<dbReference type="Proteomes" id="UP001521137">
    <property type="component" value="Unassembled WGS sequence"/>
</dbReference>
<proteinExistence type="predicted"/>
<feature type="domain" description="N-acetyltransferase" evidence="3">
    <location>
        <begin position="4"/>
        <end position="153"/>
    </location>
</feature>